<dbReference type="InterPro" id="IPR048758">
    <property type="entry name" value="CBM30"/>
</dbReference>
<dbReference type="Pfam" id="PF21582">
    <property type="entry name" value="CBM30"/>
    <property type="match status" value="1"/>
</dbReference>
<accession>A0A1J5EH49</accession>
<dbReference type="InterPro" id="IPR008979">
    <property type="entry name" value="Galactose-bd-like_sf"/>
</dbReference>
<organism evidence="4 5">
    <name type="scientific">Candidatus Desantisbacteria bacterium CG2_30_40_21</name>
    <dbReference type="NCBI Taxonomy" id="1817895"/>
    <lineage>
        <taxon>Bacteria</taxon>
        <taxon>Candidatus Desantisiibacteriota</taxon>
    </lineage>
</organism>
<proteinExistence type="predicted"/>
<dbReference type="Pfam" id="PF01345">
    <property type="entry name" value="DUF11"/>
    <property type="match status" value="1"/>
</dbReference>
<gene>
    <name evidence="4" type="ORF">AUJ95_00850</name>
</gene>
<sequence length="1265" mass="142147">MRQIILLFFIIIITGIATPVFANEVLLLDDFNDGSLINNLGGSGGGWGSLPPNNLATGTFITRVYNTNLDNVKGRAGFSLELIYDVSNSESSSGYFSKLEGKDLSKFKYLSFWVKGIKGGEFFKIELKNNGTDTDRNKAAVYVTDYLDSGVTTQWQKVVIPLDAFANIDDWTSMNEFVVVFENYQSTVNGSPLNSIIYIDDILFGTYFTGCVRIDHYGDKLGINALGGNMGNMDSEGGSKTYSIATSTYHNTPNSLLSEYDVTSGWAGVFKIFGGGGDGWTAIQHNFSAYDKLTLWVKAKSETENPKKVKIELGDRYCNYNRFNRIDNITTDWQKFSLLLTDFPSLDKESIKHINFVYENSQVVHRIGGVYIDDVQFEKEGYAPDTTFPTSPTNLKNNGVSIANGHIFGMKNILTVNASSGAIDDTLEGVRFEYSDDNGNIWHTIGTDYELINDTYELVWYISGLRLDKEYSIRAVAQDFAGNQTPGQSYHNCPIEFTGGLNYIFNNFNSKNVWFNDFCGNWGKLNGEFIESTFSTTVHYGTQGASLKMAYNLPETGSYTGIWESLDYPEYCLNFNDIYGSLEEGAKDFDLLIFWVRGSGISNNQHIIKLELKDNRSKDERHSYTAYKYISIDDKDTEWKPIVLDADVTNSKFWSYNQHPPDPTKMKEMVFVVESAYNGTSGTFYIDNISFVDEDDVPFVITDNDSFLEFINKRTFKYFLDWAEPKSGLILDRSTFPDLISISATGFGLTALCIGAERGWISKTDAYNKTLKIIKTCNNITEKQSKDPYNYGKWGFFYHFLDPGTGGATPKRKGDSELSTIDTALLVCGVLTAGEYFGEEIKTEADKLYRSVLWDKFLYTKEKADNKGWPWYGTYSNQFFSAWKPGNEYATSSYGDEGGRFTNRSFDRPDEPFVWDYSTDEVMLLCLLGIASPTHPVGTNTFYAWNRQWGTYSSYSLIQSHPGSLFTYSFAHCWLKLKDLGSDNHPIIPINWWENSVNAAGANWQYSKDKNYEAWGLTACEGPDILYPPEELYHAYGAPPSAELKDDGTIAPYGAGSSIAFRPDESISALKHYFQNTDLWRYLFGFGDAYNPSNATVTTNYNGSWYNHIYFGIDQGPMLIMIENYRSGLIWKYFMQNEWIRDGLLKIFSTMSPPDVVITKAARNISVEGTGTTYSDPTSGIPGQVIEYQVELENKGEATAVEVVLKDTLPSGISYATGSLRLGTNTLTDASGDDEGEYKNDAITVNIGQLLGGKKVYIYYRAKID</sequence>
<name>A0A1J5EH49_9BACT</name>
<evidence type="ECO:0000259" key="1">
    <source>
        <dbReference type="Pfam" id="PF01345"/>
    </source>
</evidence>
<evidence type="ECO:0000313" key="5">
    <source>
        <dbReference type="Proteomes" id="UP000183085"/>
    </source>
</evidence>
<feature type="domain" description="Glycoamylase-like" evidence="2">
    <location>
        <begin position="919"/>
        <end position="1137"/>
    </location>
</feature>
<dbReference type="Pfam" id="PF10091">
    <property type="entry name" value="Glycoamylase"/>
    <property type="match status" value="1"/>
</dbReference>
<dbReference type="SUPFAM" id="SSF49785">
    <property type="entry name" value="Galactose-binding domain-like"/>
    <property type="match status" value="3"/>
</dbReference>
<dbReference type="Proteomes" id="UP000183085">
    <property type="component" value="Unassembled WGS sequence"/>
</dbReference>
<dbReference type="Gene3D" id="2.60.120.430">
    <property type="entry name" value="Galactose-binding lectin"/>
    <property type="match status" value="3"/>
</dbReference>
<dbReference type="EMBL" id="MNYI01000021">
    <property type="protein sequence ID" value="OIP43335.1"/>
    <property type="molecule type" value="Genomic_DNA"/>
</dbReference>
<protein>
    <recommendedName>
        <fullName evidence="6">Glycoamylase-like domain-containing protein</fullName>
    </recommendedName>
</protein>
<dbReference type="Gene3D" id="1.50.10.140">
    <property type="match status" value="1"/>
</dbReference>
<feature type="domain" description="DUF11" evidence="1">
    <location>
        <begin position="1176"/>
        <end position="1263"/>
    </location>
</feature>
<evidence type="ECO:0000313" key="4">
    <source>
        <dbReference type="EMBL" id="OIP43335.1"/>
    </source>
</evidence>
<dbReference type="NCBIfam" id="TIGR01451">
    <property type="entry name" value="B_ant_repeat"/>
    <property type="match status" value="1"/>
</dbReference>
<evidence type="ECO:0008006" key="6">
    <source>
        <dbReference type="Google" id="ProtNLM"/>
    </source>
</evidence>
<evidence type="ECO:0000259" key="2">
    <source>
        <dbReference type="Pfam" id="PF10091"/>
    </source>
</evidence>
<dbReference type="InterPro" id="IPR001434">
    <property type="entry name" value="OmcB-like_DUF11"/>
</dbReference>
<dbReference type="InterPro" id="IPR019282">
    <property type="entry name" value="Glycoamylase-like_cons_dom"/>
</dbReference>
<dbReference type="InterPro" id="IPR047589">
    <property type="entry name" value="DUF11_rpt"/>
</dbReference>
<feature type="domain" description="Carbohydrate binding" evidence="3">
    <location>
        <begin position="109"/>
        <end position="171"/>
    </location>
</feature>
<dbReference type="AlphaFoldDB" id="A0A1J5EH49"/>
<evidence type="ECO:0000259" key="3">
    <source>
        <dbReference type="Pfam" id="PF21582"/>
    </source>
</evidence>
<comment type="caution">
    <text evidence="4">The sequence shown here is derived from an EMBL/GenBank/DDBJ whole genome shotgun (WGS) entry which is preliminary data.</text>
</comment>
<reference evidence="4 5" key="1">
    <citation type="journal article" date="2016" name="Environ. Microbiol.">
        <title>Genomic resolution of a cold subsurface aquifer community provides metabolic insights for novel microbes adapted to high CO concentrations.</title>
        <authorList>
            <person name="Probst A.J."/>
            <person name="Castelle C.J."/>
            <person name="Singh A."/>
            <person name="Brown C.T."/>
            <person name="Anantharaman K."/>
            <person name="Sharon I."/>
            <person name="Hug L.A."/>
            <person name="Burstein D."/>
            <person name="Emerson J.B."/>
            <person name="Thomas B.C."/>
            <person name="Banfield J.F."/>
        </authorList>
    </citation>
    <scope>NUCLEOTIDE SEQUENCE [LARGE SCALE GENOMIC DNA]</scope>
    <source>
        <strain evidence="4">CG2_30_40_21</strain>
    </source>
</reference>
<dbReference type="STRING" id="1817895.AUJ95_00850"/>